<dbReference type="PROSITE" id="PS50181">
    <property type="entry name" value="FBOX"/>
    <property type="match status" value="1"/>
</dbReference>
<evidence type="ECO:0000313" key="2">
    <source>
        <dbReference type="EMBL" id="KAF2220248.1"/>
    </source>
</evidence>
<accession>A0A6A6G3Z1</accession>
<dbReference type="Gene3D" id="3.80.10.10">
    <property type="entry name" value="Ribonuclease Inhibitor"/>
    <property type="match status" value="1"/>
</dbReference>
<organism evidence="2 3">
    <name type="scientific">Elsinoe ampelina</name>
    <dbReference type="NCBI Taxonomy" id="302913"/>
    <lineage>
        <taxon>Eukaryota</taxon>
        <taxon>Fungi</taxon>
        <taxon>Dikarya</taxon>
        <taxon>Ascomycota</taxon>
        <taxon>Pezizomycotina</taxon>
        <taxon>Dothideomycetes</taxon>
        <taxon>Dothideomycetidae</taxon>
        <taxon>Myriangiales</taxon>
        <taxon>Elsinoaceae</taxon>
        <taxon>Elsinoe</taxon>
    </lineage>
</organism>
<evidence type="ECO:0000259" key="1">
    <source>
        <dbReference type="PROSITE" id="PS50181"/>
    </source>
</evidence>
<keyword evidence="3" id="KW-1185">Reference proteome</keyword>
<sequence>MNTGADEAQDPSPNGVTSSFFTVFPRELVEGILSYLRYSDLCRLGQVSRCSNQASMPLLWRSVRLTDKQPKLPGHAPGEHDDSDMIGILLTLANNPLVASLVHQLDYQCHITPHIQRNDGQGLSRECSIARSLSADIRTIHLVKLAAANLSGLRSLSIFHGHHYVIQALIGTLFGKSSRSRRTIKTLRLEECSLSFDPADYHANLDFSGLEAVDVRGVSLGNADSGSRWKVMVKQGQQVKYNDKYSRTHECRIQDVQGELGEYMKIIEWRGTHMERRSLELVDDDEISYFMLPRERPEAKQLLPATYSSQLARLQHLLSFAADKPWGQVEIEYDNLLAITISLDWDGIVMDRSLLSNHPLVHTSLAKLFRQFFQLDFPQLTTLINRFAALGDGVHLPDMFVFDTTGDTEMDDASLEALSSSFFDRHSRIEELVWPINQFFSGRGGLTLTRASQTTLTRLATNLRRLEVGMCFMRCSTSHDQFTDALTSIRRFTTLFAPHCTHLKSLSINGSLPTIFHREILRAFRLCPLRTLNLSSPIYPGGLPSTWDEPTHTPLPPDGNPSWTEKWRVLRNGIFLDPSPSPTSLASLSLTNVPFNPLEEKLRPYTPQAESPHEPLPSIIARFYAPTLEHLTLKGHIGCPLLSSPNLHLPSMQPLQHLHSLRTLTTSLSPPYDGEGRDDRPSMAGYWNSLLLSVEKWEFVQGCDEDGHVEAGARHPYRELADAVARGVGPWLSGEAKGRRGGVRVEGRFFTDGVGVGVGVDVGCLSSGAGVSVREGGSGGDVEETVQRGVGGRGDEEGETIMLGYEGLKDVEDREQTDRHIMGKRFASSAGTWDQHFWMTTFEGVGRPVRNRPRGAGAGG</sequence>
<dbReference type="Proteomes" id="UP000799538">
    <property type="component" value="Unassembled WGS sequence"/>
</dbReference>
<dbReference type="InterPro" id="IPR036047">
    <property type="entry name" value="F-box-like_dom_sf"/>
</dbReference>
<dbReference type="EMBL" id="ML992513">
    <property type="protein sequence ID" value="KAF2220248.1"/>
    <property type="molecule type" value="Genomic_DNA"/>
</dbReference>
<proteinExistence type="predicted"/>
<protein>
    <recommendedName>
        <fullName evidence="1">F-box domain-containing protein</fullName>
    </recommendedName>
</protein>
<dbReference type="SUPFAM" id="SSF81383">
    <property type="entry name" value="F-box domain"/>
    <property type="match status" value="1"/>
</dbReference>
<dbReference type="InterPro" id="IPR001810">
    <property type="entry name" value="F-box_dom"/>
</dbReference>
<feature type="domain" description="F-box" evidence="1">
    <location>
        <begin position="18"/>
        <end position="63"/>
    </location>
</feature>
<name>A0A6A6G3Z1_9PEZI</name>
<dbReference type="Pfam" id="PF12937">
    <property type="entry name" value="F-box-like"/>
    <property type="match status" value="1"/>
</dbReference>
<dbReference type="OrthoDB" id="47801at2759"/>
<dbReference type="SUPFAM" id="SSF52047">
    <property type="entry name" value="RNI-like"/>
    <property type="match status" value="1"/>
</dbReference>
<gene>
    <name evidence="2" type="ORF">BDZ85DRAFT_303507</name>
</gene>
<dbReference type="AlphaFoldDB" id="A0A6A6G3Z1"/>
<dbReference type="InterPro" id="IPR032675">
    <property type="entry name" value="LRR_dom_sf"/>
</dbReference>
<reference evidence="3" key="1">
    <citation type="journal article" date="2020" name="Stud. Mycol.">
        <title>101 Dothideomycetes genomes: A test case for predicting lifestyles and emergence of pathogens.</title>
        <authorList>
            <person name="Haridas S."/>
            <person name="Albert R."/>
            <person name="Binder M."/>
            <person name="Bloem J."/>
            <person name="LaButti K."/>
            <person name="Salamov A."/>
            <person name="Andreopoulos B."/>
            <person name="Baker S."/>
            <person name="Barry K."/>
            <person name="Bills G."/>
            <person name="Bluhm B."/>
            <person name="Cannon C."/>
            <person name="Castanera R."/>
            <person name="Culley D."/>
            <person name="Daum C."/>
            <person name="Ezra D."/>
            <person name="Gonzalez J."/>
            <person name="Henrissat B."/>
            <person name="Kuo A."/>
            <person name="Liang C."/>
            <person name="Lipzen A."/>
            <person name="Lutzoni F."/>
            <person name="Magnuson J."/>
            <person name="Mondo S."/>
            <person name="Nolan M."/>
            <person name="Ohm R."/>
            <person name="Pangilinan J."/>
            <person name="Park H.-J."/>
            <person name="Ramirez L."/>
            <person name="Alfaro M."/>
            <person name="Sun H."/>
            <person name="Tritt A."/>
            <person name="Yoshinaga Y."/>
            <person name="Zwiers L.-H."/>
            <person name="Turgeon B."/>
            <person name="Goodwin S."/>
            <person name="Spatafora J."/>
            <person name="Crous P."/>
            <person name="Grigoriev I."/>
        </authorList>
    </citation>
    <scope>NUCLEOTIDE SEQUENCE [LARGE SCALE GENOMIC DNA]</scope>
    <source>
        <strain evidence="3">CECT 20119</strain>
    </source>
</reference>
<dbReference type="Gene3D" id="1.20.1280.50">
    <property type="match status" value="1"/>
</dbReference>
<evidence type="ECO:0000313" key="3">
    <source>
        <dbReference type="Proteomes" id="UP000799538"/>
    </source>
</evidence>